<dbReference type="SUPFAM" id="SSF51735">
    <property type="entry name" value="NAD(P)-binding Rossmann-fold domains"/>
    <property type="match status" value="1"/>
</dbReference>
<organism evidence="2 3">
    <name type="scientific">Dictyobacter arantiisoli</name>
    <dbReference type="NCBI Taxonomy" id="2014874"/>
    <lineage>
        <taxon>Bacteria</taxon>
        <taxon>Bacillati</taxon>
        <taxon>Chloroflexota</taxon>
        <taxon>Ktedonobacteria</taxon>
        <taxon>Ktedonobacterales</taxon>
        <taxon>Dictyobacteraceae</taxon>
        <taxon>Dictyobacter</taxon>
    </lineage>
</organism>
<name>A0A5A5TKF6_9CHLR</name>
<reference evidence="2 3" key="1">
    <citation type="submission" date="2019-01" db="EMBL/GenBank/DDBJ databases">
        <title>Draft genome sequence of Dictyobacter sp. Uno17.</title>
        <authorList>
            <person name="Wang C.M."/>
            <person name="Zheng Y."/>
            <person name="Sakai Y."/>
            <person name="Abe K."/>
            <person name="Yokota A."/>
            <person name="Yabe S."/>
        </authorList>
    </citation>
    <scope>NUCLEOTIDE SEQUENCE [LARGE SCALE GENOMIC DNA]</scope>
    <source>
        <strain evidence="2 3">Uno17</strain>
    </source>
</reference>
<gene>
    <name evidence="2" type="ORF">KDI_51300</name>
</gene>
<dbReference type="RefSeq" id="WP_149404393.1">
    <property type="nucleotide sequence ID" value="NZ_BIXY01000123.1"/>
</dbReference>
<evidence type="ECO:0000259" key="1">
    <source>
        <dbReference type="Pfam" id="PF05368"/>
    </source>
</evidence>
<dbReference type="EMBL" id="BIXY01000123">
    <property type="protein sequence ID" value="GCF11566.1"/>
    <property type="molecule type" value="Genomic_DNA"/>
</dbReference>
<dbReference type="Gene3D" id="3.90.25.10">
    <property type="entry name" value="UDP-galactose 4-epimerase, domain 1"/>
    <property type="match status" value="1"/>
</dbReference>
<dbReference type="Proteomes" id="UP000322530">
    <property type="component" value="Unassembled WGS sequence"/>
</dbReference>
<accession>A0A5A5TKF6</accession>
<dbReference type="Gene3D" id="3.40.50.720">
    <property type="entry name" value="NAD(P)-binding Rossmann-like Domain"/>
    <property type="match status" value="1"/>
</dbReference>
<dbReference type="InterPro" id="IPR036291">
    <property type="entry name" value="NAD(P)-bd_dom_sf"/>
</dbReference>
<dbReference type="InterPro" id="IPR008030">
    <property type="entry name" value="NmrA-like"/>
</dbReference>
<comment type="caution">
    <text evidence="2">The sequence shown here is derived from an EMBL/GenBank/DDBJ whole genome shotgun (WGS) entry which is preliminary data.</text>
</comment>
<protein>
    <submittedName>
        <fullName evidence="2">NAD(P)-dependent oxidoreductase</fullName>
    </submittedName>
</protein>
<dbReference type="CDD" id="cd05269">
    <property type="entry name" value="TMR_SDR_a"/>
    <property type="match status" value="1"/>
</dbReference>
<dbReference type="InterPro" id="IPR052718">
    <property type="entry name" value="NmrA-type_oxidoreductase"/>
</dbReference>
<evidence type="ECO:0000313" key="2">
    <source>
        <dbReference type="EMBL" id="GCF11566.1"/>
    </source>
</evidence>
<dbReference type="AlphaFoldDB" id="A0A5A5TKF6"/>
<feature type="domain" description="NmrA-like" evidence="1">
    <location>
        <begin position="3"/>
        <end position="240"/>
    </location>
</feature>
<dbReference type="PANTHER" id="PTHR47129:SF1">
    <property type="entry name" value="NMRA-LIKE DOMAIN-CONTAINING PROTEIN"/>
    <property type="match status" value="1"/>
</dbReference>
<sequence length="286" mass="30854">MSIVVTGATGGLGSLVVQYLLKRVPTSEIVVTVRHPEKAAALAEQGIEVRYGDYDDPASLQKAFAGADKLLLISSSLLDDTARIRQHATAIEAAKNAKVGHIIYTGVGYAEKISMTLAQVHLASEQALRTTGIPYTILRNTFYTHLYVNPGLKAAVERGELVTSAGNGKLNTATRSNFALAAATVLTQKGHENKIYELTGSQPWTFDDLAQLLSQVSGKKVVHRSVSESEIGAELKQLGMPEDFIPFQIMIYRTIASGEFASTSNDLQKLIGSAYTPIEASVRELF</sequence>
<evidence type="ECO:0000313" key="3">
    <source>
        <dbReference type="Proteomes" id="UP000322530"/>
    </source>
</evidence>
<dbReference type="PANTHER" id="PTHR47129">
    <property type="entry name" value="QUINONE OXIDOREDUCTASE 2"/>
    <property type="match status" value="1"/>
</dbReference>
<proteinExistence type="predicted"/>
<dbReference type="OrthoDB" id="152510at2"/>
<dbReference type="Pfam" id="PF05368">
    <property type="entry name" value="NmrA"/>
    <property type="match status" value="1"/>
</dbReference>
<keyword evidence="3" id="KW-1185">Reference proteome</keyword>